<keyword evidence="3" id="KW-1185">Reference proteome</keyword>
<comment type="caution">
    <text evidence="2">The sequence shown here is derived from an EMBL/GenBank/DDBJ whole genome shotgun (WGS) entry which is preliminary data.</text>
</comment>
<proteinExistence type="predicted"/>
<accession>A0A1R3FXS2</accession>
<reference evidence="2 3" key="1">
    <citation type="submission" date="2013-09" db="EMBL/GenBank/DDBJ databases">
        <title>Corchorus capsularis genome sequencing.</title>
        <authorList>
            <person name="Alam M."/>
            <person name="Haque M.S."/>
            <person name="Islam M.S."/>
            <person name="Emdad E.M."/>
            <person name="Islam M.M."/>
            <person name="Ahmed B."/>
            <person name="Halim A."/>
            <person name="Hossen Q.M.M."/>
            <person name="Hossain M.Z."/>
            <person name="Ahmed R."/>
            <person name="Khan M.M."/>
            <person name="Islam R."/>
            <person name="Rashid M.M."/>
            <person name="Khan S.A."/>
            <person name="Rahman M.S."/>
            <person name="Alam M."/>
        </authorList>
    </citation>
    <scope>NUCLEOTIDE SEQUENCE [LARGE SCALE GENOMIC DNA]</scope>
    <source>
        <strain evidence="3">cv. CVL-1</strain>
        <tissue evidence="2">Whole seedling</tissue>
    </source>
</reference>
<feature type="compositionally biased region" description="Basic residues" evidence="1">
    <location>
        <begin position="63"/>
        <end position="78"/>
    </location>
</feature>
<sequence>MANEFKGSVIKQSRRSSIYFMLKTQSSRIDNSLDEPPSKQVLRAQTKEHIKAARRDTIEAKSMKLKTPKKKKKQSIHT</sequence>
<dbReference type="Proteomes" id="UP000188268">
    <property type="component" value="Unassembled WGS sequence"/>
</dbReference>
<name>A0A1R3FXS2_COCAP</name>
<feature type="region of interest" description="Disordered" evidence="1">
    <location>
        <begin position="59"/>
        <end position="78"/>
    </location>
</feature>
<evidence type="ECO:0000313" key="2">
    <source>
        <dbReference type="EMBL" id="OMO50530.1"/>
    </source>
</evidence>
<dbReference type="AlphaFoldDB" id="A0A1R3FXS2"/>
<dbReference type="EMBL" id="AWWV01016121">
    <property type="protein sequence ID" value="OMO50530.1"/>
    <property type="molecule type" value="Genomic_DNA"/>
</dbReference>
<protein>
    <submittedName>
        <fullName evidence="2">E3 ubiquitin-protein ligase ubr1</fullName>
    </submittedName>
</protein>
<evidence type="ECO:0000256" key="1">
    <source>
        <dbReference type="SAM" id="MobiDB-lite"/>
    </source>
</evidence>
<evidence type="ECO:0000313" key="3">
    <source>
        <dbReference type="Proteomes" id="UP000188268"/>
    </source>
</evidence>
<dbReference type="Gramene" id="OMO50530">
    <property type="protein sequence ID" value="OMO50530"/>
    <property type="gene ID" value="CCACVL1_30383"/>
</dbReference>
<gene>
    <name evidence="2" type="ORF">CCACVL1_30383</name>
</gene>
<organism evidence="2 3">
    <name type="scientific">Corchorus capsularis</name>
    <name type="common">Jute</name>
    <dbReference type="NCBI Taxonomy" id="210143"/>
    <lineage>
        <taxon>Eukaryota</taxon>
        <taxon>Viridiplantae</taxon>
        <taxon>Streptophyta</taxon>
        <taxon>Embryophyta</taxon>
        <taxon>Tracheophyta</taxon>
        <taxon>Spermatophyta</taxon>
        <taxon>Magnoliopsida</taxon>
        <taxon>eudicotyledons</taxon>
        <taxon>Gunneridae</taxon>
        <taxon>Pentapetalae</taxon>
        <taxon>rosids</taxon>
        <taxon>malvids</taxon>
        <taxon>Malvales</taxon>
        <taxon>Malvaceae</taxon>
        <taxon>Grewioideae</taxon>
        <taxon>Apeibeae</taxon>
        <taxon>Corchorus</taxon>
    </lineage>
</organism>